<keyword evidence="2" id="KW-1185">Reference proteome</keyword>
<evidence type="ECO:0000313" key="2">
    <source>
        <dbReference type="Proteomes" id="UP000236319"/>
    </source>
</evidence>
<dbReference type="GeneID" id="39873543"/>
<dbReference type="RefSeq" id="XP_028866016.1">
    <property type="nucleotide sequence ID" value="XM_029010183.1"/>
</dbReference>
<dbReference type="VEuPathDB" id="PiroplasmaDB:BOVATA_012660"/>
<accession>A0A2H6K9V6</accession>
<dbReference type="EMBL" id="BDSA01000001">
    <property type="protein sequence ID" value="GBE59773.1"/>
    <property type="molecule type" value="Genomic_DNA"/>
</dbReference>
<dbReference type="Proteomes" id="UP000236319">
    <property type="component" value="Unassembled WGS sequence"/>
</dbReference>
<gene>
    <name evidence="1" type="ORF">BOVATA_012660</name>
</gene>
<protein>
    <submittedName>
        <fullName evidence="1">Uncharacterized protein</fullName>
    </submittedName>
</protein>
<evidence type="ECO:0000313" key="1">
    <source>
        <dbReference type="EMBL" id="GBE59773.1"/>
    </source>
</evidence>
<reference evidence="1 2" key="1">
    <citation type="journal article" date="2017" name="BMC Genomics">
        <title>Whole-genome assembly of Babesia ovata and comparative genomics between closely related pathogens.</title>
        <authorList>
            <person name="Yamagishi J."/>
            <person name="Asada M."/>
            <person name="Hakimi H."/>
            <person name="Tanaka T.Q."/>
            <person name="Sugimoto C."/>
            <person name="Kawazu S."/>
        </authorList>
    </citation>
    <scope>NUCLEOTIDE SEQUENCE [LARGE SCALE GENOMIC DNA]</scope>
    <source>
        <strain evidence="1 2">Miyake</strain>
    </source>
</reference>
<proteinExistence type="predicted"/>
<sequence length="255" mass="28594">MVYTSLTEAPRNLKEGIDWLMAVKGTDGENNLKAMGAAVYNFLADKPVGKMEVPALEEVKVITKEFLEQKEFEDGYFLNKLLDRFKKRMKKQKPGFFAKHFDYVYKSDYENIIQTGGVTADAMVKNVAKVVRVTERFLKSIQVADKYESAYSSEATWDASCAKDPEACAIVLVGIAPMLHTGILYLQYRCFRATESGGPGSVEEKRLANALEALGYKKSEQNVKMGVSDILRAFSCVGVELFVILHDLAGFWAFY</sequence>
<name>A0A2H6K9V6_9APIC</name>
<organism evidence="1 2">
    <name type="scientific">Babesia ovata</name>
    <dbReference type="NCBI Taxonomy" id="189622"/>
    <lineage>
        <taxon>Eukaryota</taxon>
        <taxon>Sar</taxon>
        <taxon>Alveolata</taxon>
        <taxon>Apicomplexa</taxon>
        <taxon>Aconoidasida</taxon>
        <taxon>Piroplasmida</taxon>
        <taxon>Babesiidae</taxon>
        <taxon>Babesia</taxon>
    </lineage>
</organism>
<dbReference type="AlphaFoldDB" id="A0A2H6K9V6"/>
<comment type="caution">
    <text evidence="1">The sequence shown here is derived from an EMBL/GenBank/DDBJ whole genome shotgun (WGS) entry which is preliminary data.</text>
</comment>